<keyword evidence="8" id="KW-1185">Reference proteome</keyword>
<dbReference type="PANTHER" id="PTHR11662">
    <property type="entry name" value="SOLUTE CARRIER FAMILY 17"/>
    <property type="match status" value="1"/>
</dbReference>
<evidence type="ECO:0000256" key="2">
    <source>
        <dbReference type="ARBA" id="ARBA00022692"/>
    </source>
</evidence>
<evidence type="ECO:0000256" key="5">
    <source>
        <dbReference type="SAM" id="Phobius"/>
    </source>
</evidence>
<feature type="transmembrane region" description="Helical" evidence="5">
    <location>
        <begin position="182"/>
        <end position="202"/>
    </location>
</feature>
<evidence type="ECO:0000313" key="8">
    <source>
        <dbReference type="Proteomes" id="UP000243719"/>
    </source>
</evidence>
<feature type="transmembrane region" description="Helical" evidence="5">
    <location>
        <begin position="94"/>
        <end position="119"/>
    </location>
</feature>
<dbReference type="InterPro" id="IPR020846">
    <property type="entry name" value="MFS_dom"/>
</dbReference>
<dbReference type="Proteomes" id="UP000243719">
    <property type="component" value="Unassembled WGS sequence"/>
</dbReference>
<dbReference type="PROSITE" id="PS50850">
    <property type="entry name" value="MFS"/>
    <property type="match status" value="1"/>
</dbReference>
<feature type="transmembrane region" description="Helical" evidence="5">
    <location>
        <begin position="403"/>
        <end position="424"/>
    </location>
</feature>
<comment type="subcellular location">
    <subcellularLocation>
        <location evidence="1">Membrane</location>
        <topology evidence="1">Multi-pass membrane protein</topology>
    </subcellularLocation>
</comment>
<dbReference type="Gene3D" id="1.20.1250.20">
    <property type="entry name" value="MFS general substrate transporter like domains"/>
    <property type="match status" value="2"/>
</dbReference>
<protein>
    <submittedName>
        <fullName evidence="7">MFS transporter, ACS family, D-galactonate transporter</fullName>
    </submittedName>
</protein>
<dbReference type="InterPro" id="IPR011701">
    <property type="entry name" value="MFS"/>
</dbReference>
<dbReference type="Pfam" id="PF07690">
    <property type="entry name" value="MFS_1"/>
    <property type="match status" value="1"/>
</dbReference>
<evidence type="ECO:0000259" key="6">
    <source>
        <dbReference type="PROSITE" id="PS50850"/>
    </source>
</evidence>
<feature type="transmembrane region" description="Helical" evidence="5">
    <location>
        <begin position="342"/>
        <end position="365"/>
    </location>
</feature>
<dbReference type="OrthoDB" id="8596007at2"/>
<feature type="transmembrane region" description="Helical" evidence="5">
    <location>
        <begin position="281"/>
        <end position="301"/>
    </location>
</feature>
<organism evidence="7 8">
    <name type="scientific">Chitinasiproducens palmae</name>
    <dbReference type="NCBI Taxonomy" id="1770053"/>
    <lineage>
        <taxon>Bacteria</taxon>
        <taxon>Pseudomonadati</taxon>
        <taxon>Pseudomonadota</taxon>
        <taxon>Betaproteobacteria</taxon>
        <taxon>Burkholderiales</taxon>
        <taxon>Burkholderiaceae</taxon>
        <taxon>Chitinasiproducens</taxon>
    </lineage>
</organism>
<dbReference type="GO" id="GO:0022857">
    <property type="term" value="F:transmembrane transporter activity"/>
    <property type="evidence" value="ECO:0007669"/>
    <property type="project" value="InterPro"/>
</dbReference>
<dbReference type="STRING" id="1770053.SAMN05216551_101542"/>
<dbReference type="EMBL" id="FNLO01000001">
    <property type="protein sequence ID" value="SDV46683.1"/>
    <property type="molecule type" value="Genomic_DNA"/>
</dbReference>
<feature type="domain" description="Major facilitator superfamily (MFS) profile" evidence="6">
    <location>
        <begin position="27"/>
        <end position="432"/>
    </location>
</feature>
<keyword evidence="3 5" id="KW-1133">Transmembrane helix</keyword>
<dbReference type="InterPro" id="IPR050382">
    <property type="entry name" value="MFS_Na/Anion_cotransporter"/>
</dbReference>
<evidence type="ECO:0000256" key="3">
    <source>
        <dbReference type="ARBA" id="ARBA00022989"/>
    </source>
</evidence>
<evidence type="ECO:0000256" key="4">
    <source>
        <dbReference type="ARBA" id="ARBA00023136"/>
    </source>
</evidence>
<dbReference type="AlphaFoldDB" id="A0A1H2PJU8"/>
<keyword evidence="4 5" id="KW-0472">Membrane</keyword>
<dbReference type="GO" id="GO:0016020">
    <property type="term" value="C:membrane"/>
    <property type="evidence" value="ECO:0007669"/>
    <property type="project" value="UniProtKB-SubCell"/>
</dbReference>
<dbReference type="SUPFAM" id="SSF103473">
    <property type="entry name" value="MFS general substrate transporter"/>
    <property type="match status" value="1"/>
</dbReference>
<dbReference type="InterPro" id="IPR036259">
    <property type="entry name" value="MFS_trans_sf"/>
</dbReference>
<dbReference type="PANTHER" id="PTHR11662:SF399">
    <property type="entry name" value="FI19708P1-RELATED"/>
    <property type="match status" value="1"/>
</dbReference>
<gene>
    <name evidence="7" type="ORF">SAMN05216551_101542</name>
</gene>
<feature type="transmembrane region" description="Helical" evidence="5">
    <location>
        <begin position="56"/>
        <end position="74"/>
    </location>
</feature>
<keyword evidence="2 5" id="KW-0812">Transmembrane</keyword>
<feature type="transmembrane region" description="Helical" evidence="5">
    <location>
        <begin position="242"/>
        <end position="261"/>
    </location>
</feature>
<proteinExistence type="predicted"/>
<dbReference type="RefSeq" id="WP_091904268.1">
    <property type="nucleotide sequence ID" value="NZ_FNLO01000001.1"/>
</dbReference>
<feature type="transmembrane region" description="Helical" evidence="5">
    <location>
        <begin position="313"/>
        <end position="336"/>
    </location>
</feature>
<name>A0A1H2PJU8_9BURK</name>
<evidence type="ECO:0000313" key="7">
    <source>
        <dbReference type="EMBL" id="SDV46683.1"/>
    </source>
</evidence>
<dbReference type="CDD" id="cd17319">
    <property type="entry name" value="MFS_ExuT_GudP_like"/>
    <property type="match status" value="1"/>
</dbReference>
<evidence type="ECO:0000256" key="1">
    <source>
        <dbReference type="ARBA" id="ARBA00004141"/>
    </source>
</evidence>
<feature type="transmembrane region" description="Helical" evidence="5">
    <location>
        <begin position="377"/>
        <end position="397"/>
    </location>
</feature>
<sequence length="442" mass="46851">MPQTDRVDSHTAGSPTLGLLRTTRWRMVMLLFVLYTINCIDRMSLSVALPSIVRDFHMSATLQGLVLSAFFWTYSTFQIPGGWAADRWGARRVIGIAATLWGAFQCACAFVSNGVSLLLCRIGLGVFEAPYMPAASKLTASWLPPTERARGVTLIDSGAPLGSALGGLAISALIGATGSWRTAFIVVGALTIAFGLLTYLLLRDKPEQHPRIDAAERDYIAARKAAAGERAGEVRVPLPTRIVAAMVVGRIGWAMVFFGLVTWGPNYLSAGRGLDIRSMGFATFLIFLAGAIGEMSSGYIADRMQRRFGASRAFKVLFAISGGASLVCLLCLPAIADVRIAVAVLSIGVFFHLWGGLYWLIPAMLAPQEQVGRVGGIMNFAGTGAGIVVPIAVGLIVDASGGFNAVILFFAACAAAYLIGSLFIDFGYGAARERRAAPGAAE</sequence>
<accession>A0A1H2PJU8</accession>
<reference evidence="8" key="1">
    <citation type="submission" date="2016-09" db="EMBL/GenBank/DDBJ databases">
        <authorList>
            <person name="Varghese N."/>
            <person name="Submissions S."/>
        </authorList>
    </citation>
    <scope>NUCLEOTIDE SEQUENCE [LARGE SCALE GENOMIC DNA]</scope>
    <source>
        <strain evidence="8">JS23</strain>
    </source>
</reference>
<feature type="transmembrane region" description="Helical" evidence="5">
    <location>
        <begin position="25"/>
        <end position="44"/>
    </location>
</feature>